<dbReference type="PANTHER" id="PTHR18919:SF156">
    <property type="entry name" value="ACETYL-COA ACETYLTRANSFERASE, MITOCHONDRIAL"/>
    <property type="match status" value="1"/>
</dbReference>
<protein>
    <submittedName>
        <fullName evidence="15">Acetyl-CoA acetyltransferase, mitochondrial</fullName>
    </submittedName>
</protein>
<dbReference type="KEGG" id="char:105905457"/>
<comment type="function">
    <text evidence="8">This is one of the enzymes that catalyzes the last step of the mitochondrial beta-oxidation pathway, an aerobic process breaking down fatty acids into acetyl-CoA. Using free coenzyme A/CoA, catalyzes the thiolytic cleavage of medium- to long-chain 3-oxoacyl-CoAs into acetyl-CoA and a fatty acyl-CoA shortened by two carbon atoms. The activity of the enzyme is reversible and it can also catalyze the condensation of two acetyl-CoA molecules into acetoacetyl-CoA. Thereby, it plays a major role in ketone body metabolism.</text>
</comment>
<evidence type="ECO:0000256" key="6">
    <source>
        <dbReference type="ARBA" id="ARBA00022958"/>
    </source>
</evidence>
<evidence type="ECO:0000256" key="10">
    <source>
        <dbReference type="PIRSR" id="PIRSR000429-1"/>
    </source>
</evidence>
<evidence type="ECO:0000256" key="1">
    <source>
        <dbReference type="ARBA" id="ARBA00005005"/>
    </source>
</evidence>
<evidence type="ECO:0000256" key="3">
    <source>
        <dbReference type="ARBA" id="ARBA00022679"/>
    </source>
</evidence>
<keyword evidence="4" id="KW-0479">Metal-binding</keyword>
<evidence type="ECO:0000256" key="2">
    <source>
        <dbReference type="ARBA" id="ARBA00010982"/>
    </source>
</evidence>
<dbReference type="CTD" id="38"/>
<dbReference type="Gene3D" id="3.40.47.10">
    <property type="match status" value="1"/>
</dbReference>
<dbReference type="InterPro" id="IPR020617">
    <property type="entry name" value="Thiolase_C"/>
</dbReference>
<dbReference type="SUPFAM" id="SSF53901">
    <property type="entry name" value="Thiolase-like"/>
    <property type="match status" value="2"/>
</dbReference>
<comment type="pathway">
    <text evidence="1">Lipid metabolism; fatty acid beta-oxidation.</text>
</comment>
<keyword evidence="5" id="KW-0809">Transit peptide</keyword>
<evidence type="ECO:0000256" key="9">
    <source>
        <dbReference type="ARBA" id="ARBA00048502"/>
    </source>
</evidence>
<keyword evidence="3 11" id="KW-0808">Transferase</keyword>
<gene>
    <name evidence="15" type="primary">acat1</name>
</gene>
<dbReference type="Pfam" id="PF02803">
    <property type="entry name" value="Thiolase_C"/>
    <property type="match status" value="1"/>
</dbReference>
<dbReference type="OrthoDB" id="5404651at2759"/>
<evidence type="ECO:0000256" key="11">
    <source>
        <dbReference type="RuleBase" id="RU003557"/>
    </source>
</evidence>
<dbReference type="InterPro" id="IPR016039">
    <property type="entry name" value="Thiolase-like"/>
</dbReference>
<dbReference type="PANTHER" id="PTHR18919">
    <property type="entry name" value="ACETYL-COA C-ACYLTRANSFERASE"/>
    <property type="match status" value="1"/>
</dbReference>
<dbReference type="PROSITE" id="PS00737">
    <property type="entry name" value="THIOLASE_2"/>
    <property type="match status" value="1"/>
</dbReference>
<evidence type="ECO:0000256" key="5">
    <source>
        <dbReference type="ARBA" id="ARBA00022946"/>
    </source>
</evidence>
<dbReference type="Pfam" id="PF00108">
    <property type="entry name" value="Thiolase_N"/>
    <property type="match status" value="1"/>
</dbReference>
<evidence type="ECO:0000256" key="8">
    <source>
        <dbReference type="ARBA" id="ARBA00045244"/>
    </source>
</evidence>
<dbReference type="RefSeq" id="XP_031428549.1">
    <property type="nucleotide sequence ID" value="XM_031572689.2"/>
</dbReference>
<dbReference type="PROSITE" id="PS00098">
    <property type="entry name" value="THIOLASE_1"/>
    <property type="match status" value="1"/>
</dbReference>
<dbReference type="InterPro" id="IPR020615">
    <property type="entry name" value="Thiolase_acyl_enz_int_AS"/>
</dbReference>
<evidence type="ECO:0000313" key="14">
    <source>
        <dbReference type="Proteomes" id="UP000515152"/>
    </source>
</evidence>
<dbReference type="Proteomes" id="UP000515152">
    <property type="component" value="Chromosome 8"/>
</dbReference>
<keyword evidence="7 11" id="KW-0012">Acyltransferase</keyword>
<dbReference type="CDD" id="cd00751">
    <property type="entry name" value="thiolase"/>
    <property type="match status" value="1"/>
</dbReference>
<proteinExistence type="inferred from homology"/>
<keyword evidence="6" id="KW-0630">Potassium</keyword>
<dbReference type="GO" id="GO:0003985">
    <property type="term" value="F:acetyl-CoA C-acetyltransferase activity"/>
    <property type="evidence" value="ECO:0007669"/>
    <property type="project" value="TreeGrafter"/>
</dbReference>
<dbReference type="GO" id="GO:0006635">
    <property type="term" value="P:fatty acid beta-oxidation"/>
    <property type="evidence" value="ECO:0007669"/>
    <property type="project" value="TreeGrafter"/>
</dbReference>
<dbReference type="InterPro" id="IPR002155">
    <property type="entry name" value="Thiolase"/>
</dbReference>
<evidence type="ECO:0000313" key="15">
    <source>
        <dbReference type="RefSeq" id="XP_031428549.1"/>
    </source>
</evidence>
<evidence type="ECO:0000256" key="7">
    <source>
        <dbReference type="ARBA" id="ARBA00023315"/>
    </source>
</evidence>
<dbReference type="AlphaFoldDB" id="A0A6P8FQ94"/>
<dbReference type="GeneID" id="105905457"/>
<feature type="domain" description="Thiolase C-terminal" evidence="13">
    <location>
        <begin position="302"/>
        <end position="421"/>
    </location>
</feature>
<dbReference type="FunFam" id="3.40.47.10:FF:000127">
    <property type="entry name" value="Acetyl-CoA acetyltransferase, putative"/>
    <property type="match status" value="1"/>
</dbReference>
<dbReference type="PIRSF" id="PIRSF000429">
    <property type="entry name" value="Ac-CoA_Ac_transf"/>
    <property type="match status" value="1"/>
</dbReference>
<keyword evidence="14" id="KW-1185">Reference proteome</keyword>
<reference evidence="15" key="1">
    <citation type="submission" date="2025-08" db="UniProtKB">
        <authorList>
            <consortium name="RefSeq"/>
        </authorList>
    </citation>
    <scope>IDENTIFICATION</scope>
</reference>
<feature type="active site" description="Acyl-thioester intermediate" evidence="10">
    <location>
        <position position="121"/>
    </location>
</feature>
<dbReference type="InterPro" id="IPR020613">
    <property type="entry name" value="Thiolase_CS"/>
</dbReference>
<dbReference type="GO" id="GO:0046872">
    <property type="term" value="F:metal ion binding"/>
    <property type="evidence" value="ECO:0007669"/>
    <property type="project" value="UniProtKB-KW"/>
</dbReference>
<comment type="similarity">
    <text evidence="2 11">Belongs to the thiolase-like superfamily. Thiolase family.</text>
</comment>
<accession>A0A6P8FQ94</accession>
<feature type="active site" description="Proton acceptor" evidence="10">
    <location>
        <position position="380"/>
    </location>
</feature>
<dbReference type="NCBIfam" id="TIGR01930">
    <property type="entry name" value="AcCoA-C-Actrans"/>
    <property type="match status" value="1"/>
</dbReference>
<evidence type="ECO:0000259" key="12">
    <source>
        <dbReference type="Pfam" id="PF00108"/>
    </source>
</evidence>
<dbReference type="FunFam" id="3.40.47.10:FF:000150">
    <property type="match status" value="1"/>
</dbReference>
<feature type="active site" description="Proton acceptor" evidence="10">
    <location>
        <position position="408"/>
    </location>
</feature>
<comment type="catalytic activity">
    <reaction evidence="9">
        <text>propanoyl-CoA + acetyl-CoA = 2-methyl-3-oxobutanoyl-CoA + CoA</text>
        <dbReference type="Rhea" id="RHEA:30719"/>
        <dbReference type="ChEBI" id="CHEBI:57287"/>
        <dbReference type="ChEBI" id="CHEBI:57288"/>
        <dbReference type="ChEBI" id="CHEBI:57335"/>
        <dbReference type="ChEBI" id="CHEBI:57392"/>
    </reaction>
    <physiologicalReaction direction="left-to-right" evidence="9">
        <dbReference type="Rhea" id="RHEA:30720"/>
    </physiologicalReaction>
    <physiologicalReaction direction="right-to-left" evidence="9">
        <dbReference type="Rhea" id="RHEA:30721"/>
    </physiologicalReaction>
</comment>
<name>A0A6P8FQ94_CLUHA</name>
<organism evidence="14 15">
    <name type="scientific">Clupea harengus</name>
    <name type="common">Atlantic herring</name>
    <dbReference type="NCBI Taxonomy" id="7950"/>
    <lineage>
        <taxon>Eukaryota</taxon>
        <taxon>Metazoa</taxon>
        <taxon>Chordata</taxon>
        <taxon>Craniata</taxon>
        <taxon>Vertebrata</taxon>
        <taxon>Euteleostomi</taxon>
        <taxon>Actinopterygii</taxon>
        <taxon>Neopterygii</taxon>
        <taxon>Teleostei</taxon>
        <taxon>Clupei</taxon>
        <taxon>Clupeiformes</taxon>
        <taxon>Clupeoidei</taxon>
        <taxon>Clupeidae</taxon>
        <taxon>Clupea</taxon>
    </lineage>
</organism>
<evidence type="ECO:0000259" key="13">
    <source>
        <dbReference type="Pfam" id="PF02803"/>
    </source>
</evidence>
<evidence type="ECO:0000256" key="4">
    <source>
        <dbReference type="ARBA" id="ARBA00022723"/>
    </source>
</evidence>
<feature type="domain" description="Thiolase N-terminal" evidence="12">
    <location>
        <begin position="37"/>
        <end position="293"/>
    </location>
</feature>
<dbReference type="GO" id="GO:0005739">
    <property type="term" value="C:mitochondrion"/>
    <property type="evidence" value="ECO:0007669"/>
    <property type="project" value="TreeGrafter"/>
</dbReference>
<dbReference type="InterPro" id="IPR020616">
    <property type="entry name" value="Thiolase_N"/>
</dbReference>
<sequence>MSSCGLFTAHTQLCKRLVTLHQRLSRNYTSHPALNEVVIVSAVRTPMGSFRGSLSSVPATRLGSIAIKAAVEQAGIPLDAVQEVYMGNVLQAGEGQAPTRQALLGAGLPISTPATTINKVCASGMKSIMMASQSLMCGHQDVMVAGGMESMSSVPYIMARQTPSYGGIHMEDLIVRDGLTDVYNKFHMGNCAENTAKNCGISREEQDAYAIKSYSQSKAAFQSGVLAKEIVPVTIPQKGKPDVVVKEDEEWRKVDFSKVPKLRAVFQRENGTVTAANASTLNDGAAALVLMTADAAKRLNVTPLARIVGFADAATHPIDFPIAPAFAVPKVLEMCGLKKDDISMWEINEAFSVVVLANMKMLDIDPSKVNVNGGAVSLGHPIGMSGTRIVGHMVHHLKSGQYGLAGICNGGGGASTVLIQKC</sequence>